<dbReference type="AlphaFoldDB" id="A0A1I6EX83"/>
<keyword evidence="1" id="KW-0802">TPR repeat</keyword>
<dbReference type="PROSITE" id="PS50005">
    <property type="entry name" value="TPR"/>
    <property type="match status" value="1"/>
</dbReference>
<name>A0A1I6EX83_9PSEU</name>
<dbReference type="InterPro" id="IPR019734">
    <property type="entry name" value="TPR_rpt"/>
</dbReference>
<dbReference type="InterPro" id="IPR002182">
    <property type="entry name" value="NB-ARC"/>
</dbReference>
<dbReference type="SUPFAM" id="SSF52540">
    <property type="entry name" value="P-loop containing nucleoside triphosphate hydrolases"/>
    <property type="match status" value="1"/>
</dbReference>
<feature type="repeat" description="TPR" evidence="1">
    <location>
        <begin position="459"/>
        <end position="492"/>
    </location>
</feature>
<dbReference type="Proteomes" id="UP000198583">
    <property type="component" value="Unassembled WGS sequence"/>
</dbReference>
<dbReference type="InterPro" id="IPR027417">
    <property type="entry name" value="P-loop_NTPase"/>
</dbReference>
<dbReference type="Gene3D" id="1.10.8.430">
    <property type="entry name" value="Helical domain of apoptotic protease-activating factors"/>
    <property type="match status" value="1"/>
</dbReference>
<dbReference type="InterPro" id="IPR011990">
    <property type="entry name" value="TPR-like_helical_dom_sf"/>
</dbReference>
<feature type="domain" description="NB-ARC" evidence="2">
    <location>
        <begin position="39"/>
        <end position="200"/>
    </location>
</feature>
<organism evidence="3 4">
    <name type="scientific">Lentzea waywayandensis</name>
    <dbReference type="NCBI Taxonomy" id="84724"/>
    <lineage>
        <taxon>Bacteria</taxon>
        <taxon>Bacillati</taxon>
        <taxon>Actinomycetota</taxon>
        <taxon>Actinomycetes</taxon>
        <taxon>Pseudonocardiales</taxon>
        <taxon>Pseudonocardiaceae</taxon>
        <taxon>Lentzea</taxon>
    </lineage>
</organism>
<sequence length="636" mass="69196">MNGDVHGTVVQARDVYLGQHVQTALAGLPPVAAGFTGREADLTAVAEALNSPQPVVVSTGLAGVGKTTLAVKAAHDAVAAGQFPGGVLFVDLQGYSAGTRVEPLTALATFLGALGVVRVPESQPEREALYRSRLAQRRPTLVVLDNASSSEQVRPLLPPGEQHRVLVTSRHTLGDLQGARRLSLEVLPPGDSVAMLANLVRATDPADERVASAPETAHEIAELCGWLPLALGIVAALLSDDPDLPLAELVVLLKEARLTELSYHENVAVRAAFDLSHDRLDPAEQRLFRLLSLSPGRQVSTEAAAALAGQPVRATQKLLAGLRRAHMIESGEPHGWFRFHDLLRLYAAEQCEAVDGEVCQAALARLIGYFVQAAEQAEQQRPDVETRQFAQLWLRTERPTIVAVIELAHRLGHHEQVLRLAFAIGTFPFYRRRHGGEGLSAYEMALDAAVRLGDRDGEAKALRGLGRIHREMGHRTAARERFEQAIAVSSELGDLRGVGRALHNLGSIARRQNDFSSAWRYYGRALVAYRDAAEPLGEAQIRYSMGVLADAEGDRALATSHFRDCAGTSAGIGRHDLTGRAHKKLALIAMDADRQEEAQLHLEASRAAYLEGGHQRKAELVWRLFRKAHRSRRLRD</sequence>
<proteinExistence type="predicted"/>
<dbReference type="SMART" id="SM00028">
    <property type="entry name" value="TPR"/>
    <property type="match status" value="2"/>
</dbReference>
<dbReference type="STRING" id="84724.SAMN04488564_106134"/>
<reference evidence="4" key="1">
    <citation type="submission" date="2016-10" db="EMBL/GenBank/DDBJ databases">
        <authorList>
            <person name="Varghese N."/>
            <person name="Submissions S."/>
        </authorList>
    </citation>
    <scope>NUCLEOTIDE SEQUENCE [LARGE SCALE GENOMIC DNA]</scope>
    <source>
        <strain evidence="4">DSM 44232</strain>
    </source>
</reference>
<keyword evidence="4" id="KW-1185">Reference proteome</keyword>
<accession>A0A1I6EX83</accession>
<dbReference type="PANTHER" id="PTHR47691:SF3">
    <property type="entry name" value="HTH-TYPE TRANSCRIPTIONAL REGULATOR RV0890C-RELATED"/>
    <property type="match status" value="1"/>
</dbReference>
<gene>
    <name evidence="3" type="ORF">SAMN04488564_106134</name>
</gene>
<dbReference type="SUPFAM" id="SSF48452">
    <property type="entry name" value="TPR-like"/>
    <property type="match status" value="1"/>
</dbReference>
<dbReference type="EMBL" id="FOYL01000006">
    <property type="protein sequence ID" value="SFR22319.1"/>
    <property type="molecule type" value="Genomic_DNA"/>
</dbReference>
<dbReference type="Pfam" id="PF13424">
    <property type="entry name" value="TPR_12"/>
    <property type="match status" value="1"/>
</dbReference>
<dbReference type="PANTHER" id="PTHR47691">
    <property type="entry name" value="REGULATOR-RELATED"/>
    <property type="match status" value="1"/>
</dbReference>
<dbReference type="Pfam" id="PF00931">
    <property type="entry name" value="NB-ARC"/>
    <property type="match status" value="1"/>
</dbReference>
<evidence type="ECO:0000256" key="1">
    <source>
        <dbReference type="PROSITE-ProRule" id="PRU00339"/>
    </source>
</evidence>
<evidence type="ECO:0000259" key="2">
    <source>
        <dbReference type="Pfam" id="PF00931"/>
    </source>
</evidence>
<dbReference type="Gene3D" id="1.25.40.10">
    <property type="entry name" value="Tetratricopeptide repeat domain"/>
    <property type="match status" value="1"/>
</dbReference>
<dbReference type="Gene3D" id="3.40.50.300">
    <property type="entry name" value="P-loop containing nucleotide triphosphate hydrolases"/>
    <property type="match status" value="1"/>
</dbReference>
<protein>
    <submittedName>
        <fullName evidence="3">Tetratricopeptide repeat-containing protein</fullName>
    </submittedName>
</protein>
<evidence type="ECO:0000313" key="4">
    <source>
        <dbReference type="Proteomes" id="UP000198583"/>
    </source>
</evidence>
<dbReference type="GO" id="GO:0043531">
    <property type="term" value="F:ADP binding"/>
    <property type="evidence" value="ECO:0007669"/>
    <property type="project" value="InterPro"/>
</dbReference>
<dbReference type="InterPro" id="IPR042197">
    <property type="entry name" value="Apaf_helical"/>
</dbReference>
<dbReference type="Pfam" id="PF13176">
    <property type="entry name" value="TPR_7"/>
    <property type="match status" value="1"/>
</dbReference>
<evidence type="ECO:0000313" key="3">
    <source>
        <dbReference type="EMBL" id="SFR22319.1"/>
    </source>
</evidence>
<dbReference type="PRINTS" id="PR00364">
    <property type="entry name" value="DISEASERSIST"/>
</dbReference>